<evidence type="ECO:0000313" key="2">
    <source>
        <dbReference type="Proteomes" id="UP000315439"/>
    </source>
</evidence>
<sequence length="171" mass="19248">MTQKRLVFLDIDGVLNSMGWKISRSYYSIPGYDPDALQESPPYLLGELDLTPIALLDELLDDTNAQIVISSSWRQIHPGIDWLIELFQLRGARLIPARIIGATPVINSISLLHQRGNEIDSYISTHAFDGKFICIDDCSFHYQPYHKVVETNPGIGFSVIDYQQALDLLNG</sequence>
<protein>
    <submittedName>
        <fullName evidence="1">Uncharacterized protein</fullName>
    </submittedName>
</protein>
<organism evidence="1 2">
    <name type="scientific">Aliikangiella coralliicola</name>
    <dbReference type="NCBI Taxonomy" id="2592383"/>
    <lineage>
        <taxon>Bacteria</taxon>
        <taxon>Pseudomonadati</taxon>
        <taxon>Pseudomonadota</taxon>
        <taxon>Gammaproteobacteria</taxon>
        <taxon>Oceanospirillales</taxon>
        <taxon>Pleioneaceae</taxon>
        <taxon>Aliikangiella</taxon>
    </lineage>
</organism>
<gene>
    <name evidence="1" type="ORF">FLL46_16070</name>
</gene>
<comment type="caution">
    <text evidence="1">The sequence shown here is derived from an EMBL/GenBank/DDBJ whole genome shotgun (WGS) entry which is preliminary data.</text>
</comment>
<accession>A0A545UAD2</accession>
<dbReference type="Proteomes" id="UP000315439">
    <property type="component" value="Unassembled WGS sequence"/>
</dbReference>
<dbReference type="EMBL" id="VIKS01000010">
    <property type="protein sequence ID" value="TQV86434.1"/>
    <property type="molecule type" value="Genomic_DNA"/>
</dbReference>
<dbReference type="Pfam" id="PF18143">
    <property type="entry name" value="HAD_SAK_2"/>
    <property type="match status" value="1"/>
</dbReference>
<dbReference type="RefSeq" id="WP_142932357.1">
    <property type="nucleotide sequence ID" value="NZ_ML660166.1"/>
</dbReference>
<name>A0A545UAD2_9GAMM</name>
<reference evidence="1 2" key="1">
    <citation type="submission" date="2019-07" db="EMBL/GenBank/DDBJ databases">
        <title>Draft genome for Aliikangiella sp. M105.</title>
        <authorList>
            <person name="Wang G."/>
        </authorList>
    </citation>
    <scope>NUCLEOTIDE SEQUENCE [LARGE SCALE GENOMIC DNA]</scope>
    <source>
        <strain evidence="1 2">M105</strain>
    </source>
</reference>
<keyword evidence="2" id="KW-1185">Reference proteome</keyword>
<dbReference type="AlphaFoldDB" id="A0A545UAD2"/>
<dbReference type="OrthoDB" id="5519656at2"/>
<proteinExistence type="predicted"/>
<evidence type="ECO:0000313" key="1">
    <source>
        <dbReference type="EMBL" id="TQV86434.1"/>
    </source>
</evidence>